<evidence type="ECO:0000256" key="1">
    <source>
        <dbReference type="SAM" id="MobiDB-lite"/>
    </source>
</evidence>
<keyword evidence="2" id="KW-0472">Membrane</keyword>
<sequence>MDFKNLSPAYLSSLGAVLVSALMIGSGVSWMLWVGWLLLLLAVGLNVFAHLVTVSKMKGEPAPAMLTNLEQRFEAMREKAAERSEEPIEGEPDFDGDPLDSEATVELGSETPKKKSVLPSKIEDSQSSSRPTVR</sequence>
<evidence type="ECO:0008006" key="5">
    <source>
        <dbReference type="Google" id="ProtNLM"/>
    </source>
</evidence>
<keyword evidence="2" id="KW-1133">Transmembrane helix</keyword>
<keyword evidence="4" id="KW-1185">Reference proteome</keyword>
<feature type="compositionally biased region" description="Basic and acidic residues" evidence="1">
    <location>
        <begin position="76"/>
        <end position="86"/>
    </location>
</feature>
<feature type="transmembrane region" description="Helical" evidence="2">
    <location>
        <begin position="7"/>
        <end position="24"/>
    </location>
</feature>
<name>A0A2Z5QWK0_9MICC</name>
<dbReference type="EMBL" id="AP017895">
    <property type="protein sequence ID" value="BAV86805.1"/>
    <property type="molecule type" value="Genomic_DNA"/>
</dbReference>
<dbReference type="AlphaFoldDB" id="A0A2Z5QWK0"/>
<dbReference type="Proteomes" id="UP000250241">
    <property type="component" value="Chromosome"/>
</dbReference>
<feature type="compositionally biased region" description="Acidic residues" evidence="1">
    <location>
        <begin position="87"/>
        <end position="100"/>
    </location>
</feature>
<feature type="compositionally biased region" description="Polar residues" evidence="1">
    <location>
        <begin position="125"/>
        <end position="134"/>
    </location>
</feature>
<evidence type="ECO:0000313" key="3">
    <source>
        <dbReference type="EMBL" id="BAV86805.1"/>
    </source>
</evidence>
<accession>A0A2Z5QWK0</accession>
<feature type="transmembrane region" description="Helical" evidence="2">
    <location>
        <begin position="30"/>
        <end position="49"/>
    </location>
</feature>
<gene>
    <name evidence="3" type="ORF">RA11412_0506</name>
</gene>
<feature type="region of interest" description="Disordered" evidence="1">
    <location>
        <begin position="76"/>
        <end position="134"/>
    </location>
</feature>
<proteinExistence type="predicted"/>
<evidence type="ECO:0000313" key="4">
    <source>
        <dbReference type="Proteomes" id="UP000250241"/>
    </source>
</evidence>
<dbReference type="RefSeq" id="WP_037237213.1">
    <property type="nucleotide sequence ID" value="NZ_CAUOLR010000011.1"/>
</dbReference>
<dbReference type="KEGG" id="raj:RA11412_0506"/>
<dbReference type="GeneID" id="93861818"/>
<reference evidence="3 4" key="1">
    <citation type="submission" date="2016-10" db="EMBL/GenBank/DDBJ databases">
        <title>Genome sequence of Rothia aeria strain JCM11412.</title>
        <authorList>
            <person name="Nambu T."/>
        </authorList>
    </citation>
    <scope>NUCLEOTIDE SEQUENCE [LARGE SCALE GENOMIC DNA]</scope>
    <source>
        <strain evidence="3 4">JCM 11412</strain>
    </source>
</reference>
<protein>
    <recommendedName>
        <fullName evidence="5">Transmembrane protein</fullName>
    </recommendedName>
</protein>
<organism evidence="3 4">
    <name type="scientific">Rothia aeria</name>
    <dbReference type="NCBI Taxonomy" id="172042"/>
    <lineage>
        <taxon>Bacteria</taxon>
        <taxon>Bacillati</taxon>
        <taxon>Actinomycetota</taxon>
        <taxon>Actinomycetes</taxon>
        <taxon>Micrococcales</taxon>
        <taxon>Micrococcaceae</taxon>
        <taxon>Rothia</taxon>
    </lineage>
</organism>
<evidence type="ECO:0000256" key="2">
    <source>
        <dbReference type="SAM" id="Phobius"/>
    </source>
</evidence>
<keyword evidence="2" id="KW-0812">Transmembrane</keyword>